<evidence type="ECO:0000313" key="1">
    <source>
        <dbReference type="EMBL" id="KAJ0031810.1"/>
    </source>
</evidence>
<dbReference type="EMBL" id="CM047743">
    <property type="protein sequence ID" value="KAJ0031810.1"/>
    <property type="molecule type" value="Genomic_DNA"/>
</dbReference>
<dbReference type="Proteomes" id="UP001163603">
    <property type="component" value="Chromosome 8"/>
</dbReference>
<protein>
    <submittedName>
        <fullName evidence="1">Uncharacterized protein</fullName>
    </submittedName>
</protein>
<comment type="caution">
    <text evidence="1">The sequence shown here is derived from an EMBL/GenBank/DDBJ whole genome shotgun (WGS) entry which is preliminary data.</text>
</comment>
<keyword evidence="2" id="KW-1185">Reference proteome</keyword>
<reference evidence="2" key="1">
    <citation type="journal article" date="2023" name="G3 (Bethesda)">
        <title>Genome assembly and association tests identify interacting loci associated with vigor, precocity, and sex in interspecific pistachio rootstocks.</title>
        <authorList>
            <person name="Palmer W."/>
            <person name="Jacygrad E."/>
            <person name="Sagayaradj S."/>
            <person name="Cavanaugh K."/>
            <person name="Han R."/>
            <person name="Bertier L."/>
            <person name="Beede B."/>
            <person name="Kafkas S."/>
            <person name="Golino D."/>
            <person name="Preece J."/>
            <person name="Michelmore R."/>
        </authorList>
    </citation>
    <scope>NUCLEOTIDE SEQUENCE [LARGE SCALE GENOMIC DNA]</scope>
</reference>
<accession>A0ACC0YCD4</accession>
<gene>
    <name evidence="1" type="ORF">Pint_12744</name>
</gene>
<sequence>MNAYFHVHGRRNHTLLALISPFRKHFSGQSWQSVPGNTLLMCPPLPPPSQPQQLSPSDQPHPLLAQNFSQTKLSIISNLLRKPNISSGPVLQSELNQTGIEPDSGLVQAVFEHLDSSPKLLHTLFLWAETKPGFKSTATLFNSMINVLAKAREFDSAWCMVLDKIGENDGSDFVSKETFAVLIRRYARAGMPRAAIRTFEFASNFDVINNSDSATSLFEILLDSLCKEGHVRVASEYVCWKKKLDRSWVPSIRVYNVLLNGWFRSRKLKHAERLWLGMRQENVKPTVVTYGTLVEGYCRMRRVGRAIELVKEMRSQGIEPNPIVYNPIIDGLAEERRFDEALGIMERFLICEQGPTMSTYNSLVKGYCKAGDLAGASKILKMMISRGFVPSPTTYNYFFRYFSKFRKIEEAMNLYTKMISTGYIPDRLTYHLLLKMLCEDERLDLAVQINKEMKARGCDADLATSTMLIHLLLKMYKFEEAFAEFEDMIRRGTIPQYLTFQRMNDEFKKRGMSDMVQKLCNLMSSVPHSTELPDTYSEDRNASRAASLARRTSIMRRAEAMSDILKTRKDPREIVKHRSSLETAVSSANRLIDDMKKRAKLM</sequence>
<name>A0ACC0YCD4_9ROSI</name>
<proteinExistence type="predicted"/>
<evidence type="ECO:0000313" key="2">
    <source>
        <dbReference type="Proteomes" id="UP001163603"/>
    </source>
</evidence>
<organism evidence="1 2">
    <name type="scientific">Pistacia integerrima</name>
    <dbReference type="NCBI Taxonomy" id="434235"/>
    <lineage>
        <taxon>Eukaryota</taxon>
        <taxon>Viridiplantae</taxon>
        <taxon>Streptophyta</taxon>
        <taxon>Embryophyta</taxon>
        <taxon>Tracheophyta</taxon>
        <taxon>Spermatophyta</taxon>
        <taxon>Magnoliopsida</taxon>
        <taxon>eudicotyledons</taxon>
        <taxon>Gunneridae</taxon>
        <taxon>Pentapetalae</taxon>
        <taxon>rosids</taxon>
        <taxon>malvids</taxon>
        <taxon>Sapindales</taxon>
        <taxon>Anacardiaceae</taxon>
        <taxon>Pistacia</taxon>
    </lineage>
</organism>